<organism evidence="1 2">
    <name type="scientific">Pluteus cervinus</name>
    <dbReference type="NCBI Taxonomy" id="181527"/>
    <lineage>
        <taxon>Eukaryota</taxon>
        <taxon>Fungi</taxon>
        <taxon>Dikarya</taxon>
        <taxon>Basidiomycota</taxon>
        <taxon>Agaricomycotina</taxon>
        <taxon>Agaricomycetes</taxon>
        <taxon>Agaricomycetidae</taxon>
        <taxon>Agaricales</taxon>
        <taxon>Pluteineae</taxon>
        <taxon>Pluteaceae</taxon>
        <taxon>Pluteus</taxon>
    </lineage>
</organism>
<keyword evidence="2" id="KW-1185">Reference proteome</keyword>
<evidence type="ECO:0000313" key="1">
    <source>
        <dbReference type="EMBL" id="TFK68709.1"/>
    </source>
</evidence>
<evidence type="ECO:0000313" key="2">
    <source>
        <dbReference type="Proteomes" id="UP000308600"/>
    </source>
</evidence>
<proteinExistence type="predicted"/>
<dbReference type="EMBL" id="ML208346">
    <property type="protein sequence ID" value="TFK68709.1"/>
    <property type="molecule type" value="Genomic_DNA"/>
</dbReference>
<gene>
    <name evidence="1" type="ORF">BDN72DRAFT_878892</name>
</gene>
<accession>A0ACD3AST7</accession>
<reference evidence="1 2" key="1">
    <citation type="journal article" date="2019" name="Nat. Ecol. Evol.">
        <title>Megaphylogeny resolves global patterns of mushroom evolution.</title>
        <authorList>
            <person name="Varga T."/>
            <person name="Krizsan K."/>
            <person name="Foldi C."/>
            <person name="Dima B."/>
            <person name="Sanchez-Garcia M."/>
            <person name="Sanchez-Ramirez S."/>
            <person name="Szollosi G.J."/>
            <person name="Szarkandi J.G."/>
            <person name="Papp V."/>
            <person name="Albert L."/>
            <person name="Andreopoulos W."/>
            <person name="Angelini C."/>
            <person name="Antonin V."/>
            <person name="Barry K.W."/>
            <person name="Bougher N.L."/>
            <person name="Buchanan P."/>
            <person name="Buyck B."/>
            <person name="Bense V."/>
            <person name="Catcheside P."/>
            <person name="Chovatia M."/>
            <person name="Cooper J."/>
            <person name="Damon W."/>
            <person name="Desjardin D."/>
            <person name="Finy P."/>
            <person name="Geml J."/>
            <person name="Haridas S."/>
            <person name="Hughes K."/>
            <person name="Justo A."/>
            <person name="Karasinski D."/>
            <person name="Kautmanova I."/>
            <person name="Kiss B."/>
            <person name="Kocsube S."/>
            <person name="Kotiranta H."/>
            <person name="LaButti K.M."/>
            <person name="Lechner B.E."/>
            <person name="Liimatainen K."/>
            <person name="Lipzen A."/>
            <person name="Lukacs Z."/>
            <person name="Mihaltcheva S."/>
            <person name="Morgado L.N."/>
            <person name="Niskanen T."/>
            <person name="Noordeloos M.E."/>
            <person name="Ohm R.A."/>
            <person name="Ortiz-Santana B."/>
            <person name="Ovrebo C."/>
            <person name="Racz N."/>
            <person name="Riley R."/>
            <person name="Savchenko A."/>
            <person name="Shiryaev A."/>
            <person name="Soop K."/>
            <person name="Spirin V."/>
            <person name="Szebenyi C."/>
            <person name="Tomsovsky M."/>
            <person name="Tulloss R.E."/>
            <person name="Uehling J."/>
            <person name="Grigoriev I.V."/>
            <person name="Vagvolgyi C."/>
            <person name="Papp T."/>
            <person name="Martin F.M."/>
            <person name="Miettinen O."/>
            <person name="Hibbett D.S."/>
            <person name="Nagy L.G."/>
        </authorList>
    </citation>
    <scope>NUCLEOTIDE SEQUENCE [LARGE SCALE GENOMIC DNA]</scope>
    <source>
        <strain evidence="1 2">NL-1719</strain>
    </source>
</reference>
<dbReference type="Proteomes" id="UP000308600">
    <property type="component" value="Unassembled WGS sequence"/>
</dbReference>
<name>A0ACD3AST7_9AGAR</name>
<protein>
    <submittedName>
        <fullName evidence="1">Uncharacterized protein</fullName>
    </submittedName>
</protein>
<sequence length="328" mass="36579">MSFPSVQLPRAPHEGKRCVRRKENAHFVGNPHVVAASLHDYFPPPTSVQTTFPIPLPPYLPRTTLLPNASPPLLDPTSANAGRFSLSLKGMRRDLRKAGPMVQHIVREVEYELLQWLQQTGGEVGQDQHHSNEGLPIGTTGSILELSRTPLELVWSIPEASFVRFVVHCCARYHNVVSFSKDVNGSRLTYLLRPNVIRPDHQLPHTLETPPSTDYNYSSQIDTDESDIDSIFSDENEIGDLESVPPLACIPGLRESTDAAVGDRELDADSDAEAHVSVINQSSQSIPPSRSTQRLTQLKPISSRLRYPKTESINLTERAPLFYDYLFS</sequence>